<dbReference type="NCBIfam" id="TIGR00707">
    <property type="entry name" value="argD"/>
    <property type="match status" value="1"/>
</dbReference>
<dbReference type="InterPro" id="IPR015421">
    <property type="entry name" value="PyrdxlP-dep_Trfase_major"/>
</dbReference>
<comment type="caution">
    <text evidence="5">The sequence shown here is derived from an EMBL/GenBank/DDBJ whole genome shotgun (WGS) entry which is preliminary data.</text>
</comment>
<accession>A0A3M7TYB9</accession>
<dbReference type="InterPro" id="IPR050103">
    <property type="entry name" value="Class-III_PLP-dep_AT"/>
</dbReference>
<keyword evidence="2 4" id="KW-0808">Transferase</keyword>
<dbReference type="SUPFAM" id="SSF53383">
    <property type="entry name" value="PLP-dependent transferases"/>
    <property type="match status" value="1"/>
</dbReference>
<dbReference type="InterPro" id="IPR049704">
    <property type="entry name" value="Aminotrans_3_PPA_site"/>
</dbReference>
<dbReference type="GO" id="GO:0003992">
    <property type="term" value="F:N2-acetyl-L-ornithine:2-oxoglutarate 5-aminotransferase activity"/>
    <property type="evidence" value="ECO:0007669"/>
    <property type="project" value="UniProtKB-UniRule"/>
</dbReference>
<feature type="binding site" evidence="4">
    <location>
        <position position="157"/>
    </location>
    <ligand>
        <name>N(2)-acetyl-L-ornithine</name>
        <dbReference type="ChEBI" id="CHEBI:57805"/>
    </ligand>
</feature>
<dbReference type="GO" id="GO:0005737">
    <property type="term" value="C:cytoplasm"/>
    <property type="evidence" value="ECO:0007669"/>
    <property type="project" value="UniProtKB-SubCell"/>
</dbReference>
<dbReference type="PANTHER" id="PTHR11986:SF113">
    <property type="entry name" value="SUCCINYLORNITHINE TRANSAMINASE"/>
    <property type="match status" value="1"/>
</dbReference>
<dbReference type="InterPro" id="IPR015422">
    <property type="entry name" value="PyrdxlP-dep_Trfase_small"/>
</dbReference>
<comment type="pathway">
    <text evidence="4">Amino-acid biosynthesis; L-arginine biosynthesis; N(2)-acetyl-L-ornithine from L-glutamate: step 4/4.</text>
</comment>
<name>A0A3M7TYB9_9BACI</name>
<proteinExistence type="inferred from homology"/>
<comment type="catalytic activity">
    <reaction evidence="4">
        <text>N(2)-acetyl-L-ornithine + 2-oxoglutarate = N-acetyl-L-glutamate 5-semialdehyde + L-glutamate</text>
        <dbReference type="Rhea" id="RHEA:18049"/>
        <dbReference type="ChEBI" id="CHEBI:16810"/>
        <dbReference type="ChEBI" id="CHEBI:29123"/>
        <dbReference type="ChEBI" id="CHEBI:29985"/>
        <dbReference type="ChEBI" id="CHEBI:57805"/>
        <dbReference type="EC" id="2.6.1.11"/>
    </reaction>
</comment>
<dbReference type="GO" id="GO:0042802">
    <property type="term" value="F:identical protein binding"/>
    <property type="evidence" value="ECO:0007669"/>
    <property type="project" value="TreeGrafter"/>
</dbReference>
<feature type="modified residue" description="N6-(pyridoxal phosphate)lysine" evidence="4">
    <location>
        <position position="268"/>
    </location>
</feature>
<keyword evidence="3 4" id="KW-0663">Pyridoxal phosphate</keyword>
<evidence type="ECO:0000313" key="5">
    <source>
        <dbReference type="EMBL" id="RNA69902.1"/>
    </source>
</evidence>
<dbReference type="GO" id="GO:0006526">
    <property type="term" value="P:L-arginine biosynthetic process"/>
    <property type="evidence" value="ECO:0007669"/>
    <property type="project" value="UniProtKB-UniRule"/>
</dbReference>
<dbReference type="PANTHER" id="PTHR11986">
    <property type="entry name" value="AMINOTRANSFERASE CLASS III"/>
    <property type="match status" value="1"/>
</dbReference>
<protein>
    <recommendedName>
        <fullName evidence="4">Acetylornithine aminotransferase</fullName>
        <shortName evidence="4">ACOAT</shortName>
        <ecNumber evidence="4">2.6.1.11</ecNumber>
    </recommendedName>
</protein>
<dbReference type="EMBL" id="RHIB01000001">
    <property type="protein sequence ID" value="RNA69902.1"/>
    <property type="molecule type" value="Genomic_DNA"/>
</dbReference>
<dbReference type="NCBIfam" id="NF002325">
    <property type="entry name" value="PRK01278.1"/>
    <property type="match status" value="1"/>
</dbReference>
<dbReference type="Pfam" id="PF00202">
    <property type="entry name" value="Aminotran_3"/>
    <property type="match status" value="1"/>
</dbReference>
<dbReference type="UniPathway" id="UPA00068">
    <property type="reaction ID" value="UER00109"/>
</dbReference>
<dbReference type="OrthoDB" id="9807885at2"/>
<evidence type="ECO:0000256" key="3">
    <source>
        <dbReference type="ARBA" id="ARBA00022898"/>
    </source>
</evidence>
<gene>
    <name evidence="4" type="primary">argD</name>
    <name evidence="5" type="ORF">EBO34_08210</name>
</gene>
<keyword evidence="4" id="KW-0028">Amino-acid biosynthesis</keyword>
<evidence type="ECO:0000256" key="1">
    <source>
        <dbReference type="ARBA" id="ARBA00022576"/>
    </source>
</evidence>
<dbReference type="AlphaFoldDB" id="A0A3M7TYB9"/>
<sequence>MHQASRIFYKEKRLEQKLQQIKRDTVLDNIMQNYQRFPIEIVKGKGSSVWDADGKKYLDYTSGIAVCNLGHVPDAVKEAVENQLESLWHCSNLYHIPAQKQLAEALTRHSFGDQVFFCNSGAEANEAAIKLARKYAADKGQKNTHDVVTFAQSFHGRTLATLTATGQSHVKAGFDPLPEGFQHLEFNDTAALDAIAAKRPCAVLLELVQGEGGIVPADTEWVRQLEGICKQNDILLILDEVQTGVGRTGKLFAYEHYGITPDVMTLAKGLGSGFPIGAVIAGKDAAASFTPGSHGTTFGGNPLASTAGLATLKEILDNNVIKNAEVQSDYLFSQLKRLESQFSLVQSVRGKGLLAGMEVSCPAKEIVIKALEKGVLILTAGANVVRLLPPLTTKKEEIDEVAGVLENILTAIEEKGGVKL</sequence>
<feature type="binding site" evidence="4">
    <location>
        <position position="154"/>
    </location>
    <ligand>
        <name>pyridoxal 5'-phosphate</name>
        <dbReference type="ChEBI" id="CHEBI:597326"/>
    </ligand>
</feature>
<evidence type="ECO:0000256" key="2">
    <source>
        <dbReference type="ARBA" id="ARBA00022679"/>
    </source>
</evidence>
<dbReference type="Gene3D" id="3.90.1150.10">
    <property type="entry name" value="Aspartate Aminotransferase, domain 1"/>
    <property type="match status" value="1"/>
</dbReference>
<feature type="binding site" evidence="4">
    <location>
        <begin position="121"/>
        <end position="122"/>
    </location>
    <ligand>
        <name>pyridoxal 5'-phosphate</name>
        <dbReference type="ChEBI" id="CHEBI:597326"/>
    </ligand>
</feature>
<feature type="binding site" evidence="4">
    <location>
        <position position="296"/>
    </location>
    <ligand>
        <name>N(2)-acetyl-L-ornithine</name>
        <dbReference type="ChEBI" id="CHEBI:57805"/>
    </ligand>
</feature>
<dbReference type="Gene3D" id="3.40.640.10">
    <property type="entry name" value="Type I PLP-dependent aspartate aminotransferase-like (Major domain)"/>
    <property type="match status" value="1"/>
</dbReference>
<dbReference type="PIRSF" id="PIRSF000521">
    <property type="entry name" value="Transaminase_4ab_Lys_Orn"/>
    <property type="match status" value="1"/>
</dbReference>
<keyword evidence="4" id="KW-0055">Arginine biosynthesis</keyword>
<keyword evidence="1 4" id="KW-0032">Aminotransferase</keyword>
<comment type="similarity">
    <text evidence="4">Belongs to the class-III pyridoxal-phosphate-dependent aminotransferase family. ArgD subfamily.</text>
</comment>
<organism evidence="5 6">
    <name type="scientific">Alteribacter keqinensis</name>
    <dbReference type="NCBI Taxonomy" id="2483800"/>
    <lineage>
        <taxon>Bacteria</taxon>
        <taxon>Bacillati</taxon>
        <taxon>Bacillota</taxon>
        <taxon>Bacilli</taxon>
        <taxon>Bacillales</taxon>
        <taxon>Bacillaceae</taxon>
        <taxon>Alteribacter</taxon>
    </lineage>
</organism>
<dbReference type="HAMAP" id="MF_01107">
    <property type="entry name" value="ArgD_aminotrans_3"/>
    <property type="match status" value="1"/>
</dbReference>
<dbReference type="NCBIfam" id="NF002797">
    <property type="entry name" value="PRK02936.1"/>
    <property type="match status" value="1"/>
</dbReference>
<evidence type="ECO:0000313" key="6">
    <source>
        <dbReference type="Proteomes" id="UP000278746"/>
    </source>
</evidence>
<comment type="subunit">
    <text evidence="4">Homodimer.</text>
</comment>
<feature type="binding site" evidence="4">
    <location>
        <begin position="239"/>
        <end position="242"/>
    </location>
    <ligand>
        <name>pyridoxal 5'-phosphate</name>
        <dbReference type="ChEBI" id="CHEBI:597326"/>
    </ligand>
</feature>
<evidence type="ECO:0000256" key="4">
    <source>
        <dbReference type="HAMAP-Rule" id="MF_01107"/>
    </source>
</evidence>
<dbReference type="InterPro" id="IPR015424">
    <property type="entry name" value="PyrdxlP-dep_Trfase"/>
</dbReference>
<feature type="binding site" evidence="4">
    <location>
        <position position="297"/>
    </location>
    <ligand>
        <name>pyridoxal 5'-phosphate</name>
        <dbReference type="ChEBI" id="CHEBI:597326"/>
    </ligand>
</feature>
<dbReference type="Proteomes" id="UP000278746">
    <property type="component" value="Unassembled WGS sequence"/>
</dbReference>
<comment type="miscellaneous">
    <text evidence="4">May also have succinyldiaminopimelate aminotransferase activity, thus carrying out the corresponding step in lysine biosynthesis.</text>
</comment>
<dbReference type="CDD" id="cd00610">
    <property type="entry name" value="OAT_like"/>
    <property type="match status" value="1"/>
</dbReference>
<keyword evidence="4" id="KW-0963">Cytoplasm</keyword>
<dbReference type="FunFam" id="3.40.640.10:FF:000004">
    <property type="entry name" value="Acetylornithine aminotransferase"/>
    <property type="match status" value="1"/>
</dbReference>
<reference evidence="5 6" key="1">
    <citation type="submission" date="2018-10" db="EMBL/GenBank/DDBJ databases">
        <title>Bacillus Keqinensis sp. nov., a moderately halophilic bacterium isolated from a saline-alkaline lake.</title>
        <authorList>
            <person name="Wang H."/>
        </authorList>
    </citation>
    <scope>NUCLEOTIDE SEQUENCE [LARGE SCALE GENOMIC DNA]</scope>
    <source>
        <strain evidence="5 6">KQ-3</strain>
    </source>
</reference>
<dbReference type="InterPro" id="IPR005814">
    <property type="entry name" value="Aminotrans_3"/>
</dbReference>
<dbReference type="GO" id="GO:0030170">
    <property type="term" value="F:pyridoxal phosphate binding"/>
    <property type="evidence" value="ECO:0007669"/>
    <property type="project" value="InterPro"/>
</dbReference>
<comment type="subcellular location">
    <subcellularLocation>
        <location evidence="4">Cytoplasm</location>
    </subcellularLocation>
</comment>
<dbReference type="PROSITE" id="PS00600">
    <property type="entry name" value="AA_TRANSFER_CLASS_3"/>
    <property type="match status" value="1"/>
</dbReference>
<dbReference type="EC" id="2.6.1.11" evidence="4"/>
<keyword evidence="6" id="KW-1185">Reference proteome</keyword>
<comment type="cofactor">
    <cofactor evidence="4">
        <name>pyridoxal 5'-phosphate</name>
        <dbReference type="ChEBI" id="CHEBI:597326"/>
    </cofactor>
    <text evidence="4">Binds 1 pyridoxal phosphate per subunit.</text>
</comment>
<dbReference type="InterPro" id="IPR004636">
    <property type="entry name" value="AcOrn/SuccOrn_fam"/>
</dbReference>